<dbReference type="AlphaFoldDB" id="S7XHL5"/>
<dbReference type="InParanoid" id="S7XHL5"/>
<evidence type="ECO:0000313" key="3">
    <source>
        <dbReference type="EMBL" id="EPR78544.1"/>
    </source>
</evidence>
<accession>S7XHL5</accession>
<keyword evidence="1" id="KW-0175">Coiled coil</keyword>
<name>S7XHL5_SPRLO</name>
<protein>
    <recommendedName>
        <fullName evidence="2">TFIIEalpha/SarR/Rpc3 HTH domain-containing protein</fullName>
    </recommendedName>
</protein>
<dbReference type="HOGENOM" id="CLU_1054392_0_0_1"/>
<dbReference type="Pfam" id="PF02002">
    <property type="entry name" value="TFIIE_alpha"/>
    <property type="match status" value="1"/>
</dbReference>
<proteinExistence type="predicted"/>
<evidence type="ECO:0000256" key="1">
    <source>
        <dbReference type="SAM" id="Coils"/>
    </source>
</evidence>
<keyword evidence="4" id="KW-1185">Reference proteome</keyword>
<gene>
    <name evidence="3" type="ORF">SLOPH_1670</name>
</gene>
<feature type="coiled-coil region" evidence="1">
    <location>
        <begin position="127"/>
        <end position="161"/>
    </location>
</feature>
<dbReference type="EMBL" id="ATCN01000716">
    <property type="protein sequence ID" value="EPR78544.1"/>
    <property type="molecule type" value="Genomic_DNA"/>
</dbReference>
<reference evidence="4" key="1">
    <citation type="journal article" date="2013" name="PLoS Genet.">
        <title>The genome of Spraguea lophii and the basis of host-microsporidian interactions.</title>
        <authorList>
            <person name="Campbell S.E."/>
            <person name="Williams T.A."/>
            <person name="Yousuf A."/>
            <person name="Soanes D.M."/>
            <person name="Paszkiewicz K.H."/>
            <person name="Williams B.A.P."/>
        </authorList>
    </citation>
    <scope>NUCLEOTIDE SEQUENCE [LARGE SCALE GENOMIC DNA]</scope>
    <source>
        <strain evidence="4">42_110</strain>
    </source>
</reference>
<dbReference type="Proteomes" id="UP000014978">
    <property type="component" value="Unassembled WGS sequence"/>
</dbReference>
<dbReference type="VEuPathDB" id="MicrosporidiaDB:SLOPH_1670"/>
<evidence type="ECO:0000259" key="2">
    <source>
        <dbReference type="Pfam" id="PF02002"/>
    </source>
</evidence>
<evidence type="ECO:0000313" key="4">
    <source>
        <dbReference type="Proteomes" id="UP000014978"/>
    </source>
</evidence>
<sequence length="264" mass="31772">MLINKNIFILMLSDNKELEYQNTDLILRPKEYDEMKDLPISIDTLQTFFEMLEFPEFNKDIINDINRLSTFLANLNIEYQNMNINIPNLGKCEELYNKMLKEEEIEIECDKLEVNICRLRDKYLKAIEIQNMYYNMLKNEYDELKEEYHDFIDKIDTINNICDKIKDLQYGNKENISLLSLHNNYTSKKNRLKNDELSFVAEKIKNKNFKKIYFLLNNNYKVSVSKIQEETGIDRKTLKDIIYRLKNQDIITYDVIKDEVAFKR</sequence>
<comment type="caution">
    <text evidence="3">The sequence shown here is derived from an EMBL/GenBank/DDBJ whole genome shotgun (WGS) entry which is preliminary data.</text>
</comment>
<feature type="domain" description="TFIIEalpha/SarR/Rpc3 HTH" evidence="2">
    <location>
        <begin position="197"/>
        <end position="259"/>
    </location>
</feature>
<organism evidence="3 4">
    <name type="scientific">Spraguea lophii (strain 42_110)</name>
    <name type="common">Microsporidian parasite</name>
    <dbReference type="NCBI Taxonomy" id="1358809"/>
    <lineage>
        <taxon>Eukaryota</taxon>
        <taxon>Fungi</taxon>
        <taxon>Fungi incertae sedis</taxon>
        <taxon>Microsporidia</taxon>
        <taxon>Spragueidae</taxon>
        <taxon>Spraguea</taxon>
    </lineage>
</organism>
<dbReference type="InterPro" id="IPR024550">
    <property type="entry name" value="TFIIEa/SarR/Rpc3_HTH_dom"/>
</dbReference>